<feature type="transmembrane region" description="Helical" evidence="2">
    <location>
        <begin position="7"/>
        <end position="26"/>
    </location>
</feature>
<gene>
    <name evidence="3" type="ORF">NGB36_29565</name>
</gene>
<keyword evidence="4" id="KW-1185">Reference proteome</keyword>
<accession>A0ABT1Q3V1</accession>
<feature type="compositionally biased region" description="Acidic residues" evidence="1">
    <location>
        <begin position="63"/>
        <end position="77"/>
    </location>
</feature>
<evidence type="ECO:0000313" key="4">
    <source>
        <dbReference type="Proteomes" id="UP001057702"/>
    </source>
</evidence>
<dbReference type="Pfam" id="PF11298">
    <property type="entry name" value="DUF3099"/>
    <property type="match status" value="1"/>
</dbReference>
<organism evidence="3 4">
    <name type="scientific">Streptomyces humicola</name>
    <dbReference type="NCBI Taxonomy" id="2953240"/>
    <lineage>
        <taxon>Bacteria</taxon>
        <taxon>Bacillati</taxon>
        <taxon>Actinomycetota</taxon>
        <taxon>Actinomycetes</taxon>
        <taxon>Kitasatosporales</taxon>
        <taxon>Streptomycetaceae</taxon>
        <taxon>Streptomyces</taxon>
    </lineage>
</organism>
<protein>
    <submittedName>
        <fullName evidence="3">DUF3099 domain-containing protein</fullName>
    </submittedName>
</protein>
<dbReference type="RefSeq" id="WP_255923678.1">
    <property type="nucleotide sequence ID" value="NZ_JANFNG010000038.1"/>
</dbReference>
<sequence>MYARRRRWYFIMMGGCITLFVLAWAVVRLWSVPAAVGMCVVAMVIPPFAAIVANRRGPDDTWWDEPDDSWLQDEPPDDTWREKERDATERLKGGGGDSRQ</sequence>
<feature type="compositionally biased region" description="Basic and acidic residues" evidence="1">
    <location>
        <begin position="78"/>
        <end position="100"/>
    </location>
</feature>
<comment type="caution">
    <text evidence="3">The sequence shown here is derived from an EMBL/GenBank/DDBJ whole genome shotgun (WGS) entry which is preliminary data.</text>
</comment>
<dbReference type="InterPro" id="IPR021449">
    <property type="entry name" value="DUF3099"/>
</dbReference>
<feature type="transmembrane region" description="Helical" evidence="2">
    <location>
        <begin position="32"/>
        <end position="53"/>
    </location>
</feature>
<feature type="region of interest" description="Disordered" evidence="1">
    <location>
        <begin position="63"/>
        <end position="100"/>
    </location>
</feature>
<keyword evidence="2" id="KW-0812">Transmembrane</keyword>
<name>A0ABT1Q3V1_9ACTN</name>
<keyword evidence="2" id="KW-1133">Transmembrane helix</keyword>
<dbReference type="EMBL" id="JANFNG010000038">
    <property type="protein sequence ID" value="MCQ4084612.1"/>
    <property type="molecule type" value="Genomic_DNA"/>
</dbReference>
<reference evidence="3" key="1">
    <citation type="submission" date="2022-06" db="EMBL/GenBank/DDBJ databases">
        <title>Draft genome sequence of Streptomyces sp. RB6PN25 isolated from peat swamp forest in Thailand.</title>
        <authorList>
            <person name="Duangmal K."/>
            <person name="Klaysubun C."/>
        </authorList>
    </citation>
    <scope>NUCLEOTIDE SEQUENCE</scope>
    <source>
        <strain evidence="3">RB6PN25</strain>
    </source>
</reference>
<evidence type="ECO:0000256" key="1">
    <source>
        <dbReference type="SAM" id="MobiDB-lite"/>
    </source>
</evidence>
<evidence type="ECO:0000256" key="2">
    <source>
        <dbReference type="SAM" id="Phobius"/>
    </source>
</evidence>
<keyword evidence="2" id="KW-0472">Membrane</keyword>
<evidence type="ECO:0000313" key="3">
    <source>
        <dbReference type="EMBL" id="MCQ4084612.1"/>
    </source>
</evidence>
<proteinExistence type="predicted"/>
<dbReference type="Proteomes" id="UP001057702">
    <property type="component" value="Unassembled WGS sequence"/>
</dbReference>